<organism evidence="2 4">
    <name type="scientific">Trichomonas vaginalis (strain ATCC PRA-98 / G3)</name>
    <dbReference type="NCBI Taxonomy" id="412133"/>
    <lineage>
        <taxon>Eukaryota</taxon>
        <taxon>Metamonada</taxon>
        <taxon>Parabasalia</taxon>
        <taxon>Trichomonadida</taxon>
        <taxon>Trichomonadidae</taxon>
        <taxon>Trichomonas</taxon>
    </lineage>
</organism>
<reference evidence="2" key="1">
    <citation type="submission" date="2006-10" db="EMBL/GenBank/DDBJ databases">
        <authorList>
            <person name="Amadeo P."/>
            <person name="Zhao Q."/>
            <person name="Wortman J."/>
            <person name="Fraser-Liggett C."/>
            <person name="Carlton J."/>
        </authorList>
    </citation>
    <scope>NUCLEOTIDE SEQUENCE</scope>
    <source>
        <strain evidence="2">G3</strain>
    </source>
</reference>
<keyword evidence="4" id="KW-1185">Reference proteome</keyword>
<proteinExistence type="predicted"/>
<evidence type="ECO:0000313" key="3">
    <source>
        <dbReference type="EMBL" id="EAY22572.1"/>
    </source>
</evidence>
<feature type="compositionally biased region" description="Basic and acidic residues" evidence="1">
    <location>
        <begin position="1"/>
        <end position="52"/>
    </location>
</feature>
<dbReference type="KEGG" id="tva:5468128"/>
<dbReference type="AlphaFoldDB" id="A2DAR1"/>
<dbReference type="KEGG" id="tva:5468120"/>
<dbReference type="EMBL" id="DS113183">
    <property type="protein sequence ID" value="EAY22564.1"/>
    <property type="molecule type" value="Genomic_DNA"/>
</dbReference>
<dbReference type="EMBL" id="DS113183">
    <property type="protein sequence ID" value="EAY22572.1"/>
    <property type="molecule type" value="Genomic_DNA"/>
</dbReference>
<dbReference type="Proteomes" id="UP000001542">
    <property type="component" value="Unassembled WGS sequence"/>
</dbReference>
<dbReference type="RefSeq" id="XP_001583550.1">
    <property type="nucleotide sequence ID" value="XM_001583500.1"/>
</dbReference>
<name>A2DAR1_TRIV3</name>
<dbReference type="VEuPathDB" id="TrichDB:TVAGG3_0812320"/>
<sequence>MSAKEALKPKVGSTKKEEKRKQKKEKLTQELAAKEEAKAEMRKQEELEKKQAQVEQVPEAQATMGSAFAELVTKIALEGSQKEADPRRSQKKSKHNAIQNAKAMIASAAFQSNPEMAFSVINAQLQHKIPK</sequence>
<gene>
    <name evidence="2" type="ORF">TVAG_035880</name>
    <name evidence="3" type="ORF">TVAG_035970</name>
</gene>
<accession>A2DAR1</accession>
<dbReference type="SMR" id="A2DAR1"/>
<evidence type="ECO:0000313" key="4">
    <source>
        <dbReference type="Proteomes" id="UP000001542"/>
    </source>
</evidence>
<dbReference type="RefSeq" id="XP_001583558.1">
    <property type="nucleotide sequence ID" value="XM_001583508.1"/>
</dbReference>
<feature type="region of interest" description="Disordered" evidence="1">
    <location>
        <begin position="78"/>
        <end position="98"/>
    </location>
</feature>
<feature type="region of interest" description="Disordered" evidence="1">
    <location>
        <begin position="1"/>
        <end position="58"/>
    </location>
</feature>
<dbReference type="VEuPathDB" id="TrichDB:TVAG_035880"/>
<protein>
    <submittedName>
        <fullName evidence="2">TolA, putative</fullName>
    </submittedName>
</protein>
<dbReference type="VEuPathDB" id="TrichDB:TVAGG3_0812420"/>
<reference evidence="2" key="2">
    <citation type="journal article" date="2007" name="Science">
        <title>Draft genome sequence of the sexually transmitted pathogen Trichomonas vaginalis.</title>
        <authorList>
            <person name="Carlton J.M."/>
            <person name="Hirt R.P."/>
            <person name="Silva J.C."/>
            <person name="Delcher A.L."/>
            <person name="Schatz M."/>
            <person name="Zhao Q."/>
            <person name="Wortman J.R."/>
            <person name="Bidwell S.L."/>
            <person name="Alsmark U.C.M."/>
            <person name="Besteiro S."/>
            <person name="Sicheritz-Ponten T."/>
            <person name="Noel C.J."/>
            <person name="Dacks J.B."/>
            <person name="Foster P.G."/>
            <person name="Simillion C."/>
            <person name="Van de Peer Y."/>
            <person name="Miranda-Saavedra D."/>
            <person name="Barton G.J."/>
            <person name="Westrop G.D."/>
            <person name="Mueller S."/>
            <person name="Dessi D."/>
            <person name="Fiori P.L."/>
            <person name="Ren Q."/>
            <person name="Paulsen I."/>
            <person name="Zhang H."/>
            <person name="Bastida-Corcuera F.D."/>
            <person name="Simoes-Barbosa A."/>
            <person name="Brown M.T."/>
            <person name="Hayes R.D."/>
            <person name="Mukherjee M."/>
            <person name="Okumura C.Y."/>
            <person name="Schneider R."/>
            <person name="Smith A.J."/>
            <person name="Vanacova S."/>
            <person name="Villalvazo M."/>
            <person name="Haas B.J."/>
            <person name="Pertea M."/>
            <person name="Feldblyum T.V."/>
            <person name="Utterback T.R."/>
            <person name="Shu C.L."/>
            <person name="Osoegawa K."/>
            <person name="de Jong P.J."/>
            <person name="Hrdy I."/>
            <person name="Horvathova L."/>
            <person name="Zubacova Z."/>
            <person name="Dolezal P."/>
            <person name="Malik S.B."/>
            <person name="Logsdon J.M. Jr."/>
            <person name="Henze K."/>
            <person name="Gupta A."/>
            <person name="Wang C.C."/>
            <person name="Dunne R.L."/>
            <person name="Upcroft J.A."/>
            <person name="Upcroft P."/>
            <person name="White O."/>
            <person name="Salzberg S.L."/>
            <person name="Tang P."/>
            <person name="Chiu C.-H."/>
            <person name="Lee Y.-S."/>
            <person name="Embley T.M."/>
            <person name="Coombs G.H."/>
            <person name="Mottram J.C."/>
            <person name="Tachezy J."/>
            <person name="Fraser-Liggett C.M."/>
            <person name="Johnson P.J."/>
        </authorList>
    </citation>
    <scope>NUCLEOTIDE SEQUENCE [LARGE SCALE GENOMIC DNA]</scope>
    <source>
        <strain evidence="2">G3</strain>
    </source>
</reference>
<evidence type="ECO:0000313" key="2">
    <source>
        <dbReference type="EMBL" id="EAY22564.1"/>
    </source>
</evidence>
<evidence type="ECO:0000256" key="1">
    <source>
        <dbReference type="SAM" id="MobiDB-lite"/>
    </source>
</evidence>